<dbReference type="Proteomes" id="UP001148313">
    <property type="component" value="Unassembled WGS sequence"/>
</dbReference>
<dbReference type="RefSeq" id="WP_271089083.1">
    <property type="nucleotide sequence ID" value="NZ_JAPJZH010000004.1"/>
</dbReference>
<comment type="caution">
    <text evidence="2">The sequence shown here is derived from an EMBL/GenBank/DDBJ whole genome shotgun (WGS) entry which is preliminary data.</text>
</comment>
<organism evidence="2 3">
    <name type="scientific">Hoeflea poritis</name>
    <dbReference type="NCBI Taxonomy" id="2993659"/>
    <lineage>
        <taxon>Bacteria</taxon>
        <taxon>Pseudomonadati</taxon>
        <taxon>Pseudomonadota</taxon>
        <taxon>Alphaproteobacteria</taxon>
        <taxon>Hyphomicrobiales</taxon>
        <taxon>Rhizobiaceae</taxon>
        <taxon>Hoeflea</taxon>
    </lineage>
</organism>
<dbReference type="GO" id="GO:0032259">
    <property type="term" value="P:methylation"/>
    <property type="evidence" value="ECO:0007669"/>
    <property type="project" value="UniProtKB-KW"/>
</dbReference>
<keyword evidence="2" id="KW-0808">Transferase</keyword>
<dbReference type="Pfam" id="PF05050">
    <property type="entry name" value="Methyltransf_21"/>
    <property type="match status" value="1"/>
</dbReference>
<proteinExistence type="predicted"/>
<sequence length="265" mass="30227">MGSTRVVRWYVKRKGFLVERWVGHQVLNQLLKSLRPVTTQHRLIRLGGDTDGGYLVPDDLEGILACFSPGVGDVSEFETDLAKRDIRSFLADHSVEGPASPNPHFSFEKKFVGTTNDEATIRLGDWVETSGCAPDDDLILQMDIEGTEYDVILDVPEDVLSRFRIMVVEFHDLPLFLGRTGFRFAKAVFDKLLRNHTVVHLHPNNNTPVIEFHGLEIPSVMEFTFLRNDRIEQKSPAHTFPHHLDRPNVASRDEIVLPDCWFRAR</sequence>
<gene>
    <name evidence="2" type="ORF">OOZ53_08870</name>
</gene>
<dbReference type="InterPro" id="IPR006342">
    <property type="entry name" value="FkbM_mtfrase"/>
</dbReference>
<protein>
    <submittedName>
        <fullName evidence="2">FkbM family methyltransferase</fullName>
    </submittedName>
</protein>
<keyword evidence="3" id="KW-1185">Reference proteome</keyword>
<name>A0ABT4VLA2_9HYPH</name>
<dbReference type="GO" id="GO:0008168">
    <property type="term" value="F:methyltransferase activity"/>
    <property type="evidence" value="ECO:0007669"/>
    <property type="project" value="UniProtKB-KW"/>
</dbReference>
<feature type="domain" description="Methyltransferase FkbM" evidence="1">
    <location>
        <begin position="85"/>
        <end position="176"/>
    </location>
</feature>
<evidence type="ECO:0000313" key="3">
    <source>
        <dbReference type="Proteomes" id="UP001148313"/>
    </source>
</evidence>
<evidence type="ECO:0000259" key="1">
    <source>
        <dbReference type="Pfam" id="PF05050"/>
    </source>
</evidence>
<evidence type="ECO:0000313" key="2">
    <source>
        <dbReference type="EMBL" id="MDA4845459.1"/>
    </source>
</evidence>
<keyword evidence="2" id="KW-0489">Methyltransferase</keyword>
<dbReference type="EMBL" id="JAPJZH010000004">
    <property type="protein sequence ID" value="MDA4845459.1"/>
    <property type="molecule type" value="Genomic_DNA"/>
</dbReference>
<accession>A0ABT4VLA2</accession>
<reference evidence="2" key="1">
    <citation type="submission" date="2022-11" db="EMBL/GenBank/DDBJ databases">
        <title>Hoeflea poritis sp. nov., isolated from scleractinian coral Porites lutea.</title>
        <authorList>
            <person name="Zhang G."/>
            <person name="Wei Q."/>
            <person name="Cai L."/>
        </authorList>
    </citation>
    <scope>NUCLEOTIDE SEQUENCE</scope>
    <source>
        <strain evidence="2">E7-10</strain>
    </source>
</reference>